<dbReference type="Gene3D" id="3.40.50.1820">
    <property type="entry name" value="alpha/beta hydrolase"/>
    <property type="match status" value="1"/>
</dbReference>
<dbReference type="RefSeq" id="WP_036648914.1">
    <property type="nucleotide sequence ID" value="NZ_JQCR01000002.1"/>
</dbReference>
<dbReference type="STRING" id="268407.PWYN_04530"/>
<feature type="domain" description="AB hydrolase-1" evidence="1">
    <location>
        <begin position="53"/>
        <end position="276"/>
    </location>
</feature>
<proteinExistence type="predicted"/>
<reference evidence="2 3" key="1">
    <citation type="submission" date="2014-08" db="EMBL/GenBank/DDBJ databases">
        <authorList>
            <person name="den Bakker H.C."/>
        </authorList>
    </citation>
    <scope>NUCLEOTIDE SEQUENCE [LARGE SCALE GENOMIC DNA]</scope>
    <source>
        <strain evidence="2 3">DSM 18334</strain>
    </source>
</reference>
<dbReference type="OrthoDB" id="5513277at2"/>
<evidence type="ECO:0000313" key="2">
    <source>
        <dbReference type="EMBL" id="KGE18716.1"/>
    </source>
</evidence>
<dbReference type="SUPFAM" id="SSF53474">
    <property type="entry name" value="alpha/beta-Hydrolases"/>
    <property type="match status" value="1"/>
</dbReference>
<reference evidence="2 3" key="2">
    <citation type="submission" date="2014-10" db="EMBL/GenBank/DDBJ databases">
        <title>Comparative genomics of the Paenibacillus odorifer group.</title>
        <authorList>
            <person name="Tsai Y.-C."/>
            <person name="Martin N."/>
            <person name="Korlach J."/>
            <person name="Wiedmann M."/>
        </authorList>
    </citation>
    <scope>NUCLEOTIDE SEQUENCE [LARGE SCALE GENOMIC DNA]</scope>
    <source>
        <strain evidence="2 3">DSM 18334</strain>
    </source>
</reference>
<dbReference type="InterPro" id="IPR029058">
    <property type="entry name" value="AB_hydrolase_fold"/>
</dbReference>
<dbReference type="PANTHER" id="PTHR43139">
    <property type="entry name" value="SI:DKEY-122A22.2"/>
    <property type="match status" value="1"/>
</dbReference>
<sequence>MSINPFKKVQGKSLVYASYQKLLDQWGITIQEVDISSTFGSTHVIVAGFPENPPLLLFHGVGDNSALMWIFNIQELSKHFYVIAIDTMGGPGKSVPNDNYKNFDQSVWINEVLEWFHLDKVNVAGVSNGAYLANYFAITNPSKVNKVVGMAGGVKVNMLRMAMLFLPEALLPASEKTTKKLLRKLCAPNSSKVFEENNEIMAHWTYLLKYFNNRSMMSHKYRKFTKDELAIIREKSLFLIGEYDQLSNYPSSIKELELNQITYKIIPNAGHGINHEQYDSVNQEIINYLISGSK</sequence>
<dbReference type="EMBL" id="JQCR01000002">
    <property type="protein sequence ID" value="KGE18716.1"/>
    <property type="molecule type" value="Genomic_DNA"/>
</dbReference>
<dbReference type="Pfam" id="PF00561">
    <property type="entry name" value="Abhydrolase_1"/>
    <property type="match status" value="1"/>
</dbReference>
<evidence type="ECO:0000313" key="3">
    <source>
        <dbReference type="Proteomes" id="UP000029734"/>
    </source>
</evidence>
<dbReference type="eggNOG" id="COG0596">
    <property type="taxonomic scope" value="Bacteria"/>
</dbReference>
<evidence type="ECO:0000259" key="1">
    <source>
        <dbReference type="Pfam" id="PF00561"/>
    </source>
</evidence>
<organism evidence="2 3">
    <name type="scientific">Paenibacillus wynnii</name>
    <dbReference type="NCBI Taxonomy" id="268407"/>
    <lineage>
        <taxon>Bacteria</taxon>
        <taxon>Bacillati</taxon>
        <taxon>Bacillota</taxon>
        <taxon>Bacilli</taxon>
        <taxon>Bacillales</taxon>
        <taxon>Paenibacillaceae</taxon>
        <taxon>Paenibacillus</taxon>
    </lineage>
</organism>
<keyword evidence="3" id="KW-1185">Reference proteome</keyword>
<dbReference type="Proteomes" id="UP000029734">
    <property type="component" value="Unassembled WGS sequence"/>
</dbReference>
<protein>
    <recommendedName>
        <fullName evidence="1">AB hydrolase-1 domain-containing protein</fullName>
    </recommendedName>
</protein>
<accession>A0A098M9I6</accession>
<comment type="caution">
    <text evidence="2">The sequence shown here is derived from an EMBL/GenBank/DDBJ whole genome shotgun (WGS) entry which is preliminary data.</text>
</comment>
<dbReference type="InterPro" id="IPR052370">
    <property type="entry name" value="Meta-cleavage_hydrolase"/>
</dbReference>
<gene>
    <name evidence="2" type="ORF">PWYN_04530</name>
</gene>
<name>A0A098M9I6_9BACL</name>
<dbReference type="PANTHER" id="PTHR43139:SF52">
    <property type="entry name" value="SI:DKEY-122A22.2"/>
    <property type="match status" value="1"/>
</dbReference>
<dbReference type="AlphaFoldDB" id="A0A098M9I6"/>
<dbReference type="InterPro" id="IPR000073">
    <property type="entry name" value="AB_hydrolase_1"/>
</dbReference>